<dbReference type="Proteomes" id="UP000279833">
    <property type="component" value="Unassembled WGS sequence"/>
</dbReference>
<evidence type="ECO:0000256" key="1">
    <source>
        <dbReference type="SAM" id="Phobius"/>
    </source>
</evidence>
<evidence type="ECO:0000313" key="4">
    <source>
        <dbReference type="WBParaSite" id="SCUD_0000701401-mRNA-1"/>
    </source>
</evidence>
<keyword evidence="3" id="KW-1185">Reference proteome</keyword>
<keyword evidence="1" id="KW-0812">Transmembrane</keyword>
<evidence type="ECO:0000313" key="3">
    <source>
        <dbReference type="Proteomes" id="UP000279833"/>
    </source>
</evidence>
<protein>
    <submittedName>
        <fullName evidence="2 4">Uncharacterized protein</fullName>
    </submittedName>
</protein>
<gene>
    <name evidence="2" type="ORF">SCUD_LOCUS7014</name>
</gene>
<sequence length="408" mass="49109">MFQSIQSYSTINQYRNQLHLLSLLLLVVLVLLLLSLTNVNQWKTILHNQLHLLYNDITNVIYQLYFYIIRKHLSIYDQLSINQYIDKLLWLLLSKNKLRYIPKQFIQLFNVLLTLINDINDKLQHLFFISYMKFNILIHYIYHRYFIITIATHIHVLNRLKYFFHFINQYWKCIIQYDYKKIFKHYSIHPHNSYLLIISKCYILLLIMNTVLCISTKYTKHKNMTLYPVTMNNITTITTITTTTTTTTPTTTTNELIESNHLYTNPIQSIYHFKPPDYKRPCRYRFNDDVETSTLLADYVIIGWPIQIYRRQFGPLYNISLLVQNILKTVKYSRFPIRINHLLRIGQFSIFPDPGRCWINVHKNKKYIFFLNQPDWSGFSKITQLPVEYTNYAYNSIIRIMKLGGKYI</sequence>
<evidence type="ECO:0000313" key="2">
    <source>
        <dbReference type="EMBL" id="VDP24524.1"/>
    </source>
</evidence>
<reference evidence="2 3" key="2">
    <citation type="submission" date="2018-11" db="EMBL/GenBank/DDBJ databases">
        <authorList>
            <consortium name="Pathogen Informatics"/>
        </authorList>
    </citation>
    <scope>NUCLEOTIDE SEQUENCE [LARGE SCALE GENOMIC DNA]</scope>
    <source>
        <strain evidence="2">Dakar</strain>
        <strain evidence="3">Dakar, Senegal</strain>
    </source>
</reference>
<keyword evidence="1" id="KW-1133">Transmembrane helix</keyword>
<reference evidence="4" key="1">
    <citation type="submission" date="2016-06" db="UniProtKB">
        <authorList>
            <consortium name="WormBaseParasite"/>
        </authorList>
    </citation>
    <scope>IDENTIFICATION</scope>
</reference>
<accession>A0A183JWB9</accession>
<dbReference type="WBParaSite" id="SCUD_0000701401-mRNA-1">
    <property type="protein sequence ID" value="SCUD_0000701401-mRNA-1"/>
    <property type="gene ID" value="SCUD_0000701401"/>
</dbReference>
<dbReference type="AlphaFoldDB" id="A0A183JWB9"/>
<proteinExistence type="predicted"/>
<keyword evidence="1" id="KW-0472">Membrane</keyword>
<feature type="transmembrane region" description="Helical" evidence="1">
    <location>
        <begin position="51"/>
        <end position="69"/>
    </location>
</feature>
<feature type="transmembrane region" description="Helical" evidence="1">
    <location>
        <begin position="20"/>
        <end position="39"/>
    </location>
</feature>
<feature type="transmembrane region" description="Helical" evidence="1">
    <location>
        <begin position="194"/>
        <end position="214"/>
    </location>
</feature>
<dbReference type="STRING" id="6186.A0A183JWB9"/>
<organism evidence="4">
    <name type="scientific">Schistosoma curassoni</name>
    <dbReference type="NCBI Taxonomy" id="6186"/>
    <lineage>
        <taxon>Eukaryota</taxon>
        <taxon>Metazoa</taxon>
        <taxon>Spiralia</taxon>
        <taxon>Lophotrochozoa</taxon>
        <taxon>Platyhelminthes</taxon>
        <taxon>Trematoda</taxon>
        <taxon>Digenea</taxon>
        <taxon>Strigeidida</taxon>
        <taxon>Schistosomatoidea</taxon>
        <taxon>Schistosomatidae</taxon>
        <taxon>Schistosoma</taxon>
    </lineage>
</organism>
<dbReference type="EMBL" id="UZAK01032229">
    <property type="protein sequence ID" value="VDP24524.1"/>
    <property type="molecule type" value="Genomic_DNA"/>
</dbReference>
<feature type="transmembrane region" description="Helical" evidence="1">
    <location>
        <begin position="137"/>
        <end position="156"/>
    </location>
</feature>
<name>A0A183JWB9_9TREM</name>